<organism evidence="2 4">
    <name type="scientific">Medicago truncatula</name>
    <name type="common">Barrel medic</name>
    <name type="synonym">Medicago tribuloides</name>
    <dbReference type="NCBI Taxonomy" id="3880"/>
    <lineage>
        <taxon>Eukaryota</taxon>
        <taxon>Viridiplantae</taxon>
        <taxon>Streptophyta</taxon>
        <taxon>Embryophyta</taxon>
        <taxon>Tracheophyta</taxon>
        <taxon>Spermatophyta</taxon>
        <taxon>Magnoliopsida</taxon>
        <taxon>eudicotyledons</taxon>
        <taxon>Gunneridae</taxon>
        <taxon>Pentapetalae</taxon>
        <taxon>rosids</taxon>
        <taxon>fabids</taxon>
        <taxon>Fabales</taxon>
        <taxon>Fabaceae</taxon>
        <taxon>Papilionoideae</taxon>
        <taxon>50 kb inversion clade</taxon>
        <taxon>NPAAA clade</taxon>
        <taxon>Hologalegina</taxon>
        <taxon>IRL clade</taxon>
        <taxon>Trifolieae</taxon>
        <taxon>Medicago</taxon>
    </lineage>
</organism>
<dbReference type="EnsemblPlants" id="KEH36088">
    <property type="protein sequence ID" value="KEH36088"/>
    <property type="gene ID" value="MTR_3g110350"/>
</dbReference>
<protein>
    <submittedName>
        <fullName evidence="2 3">Uncharacterized protein</fullName>
    </submittedName>
</protein>
<dbReference type="HOGENOM" id="CLU_1226416_0_0_1"/>
<sequence length="226" mass="24967">MAFTAVFFVKGFFVSENGMKYEGGVTRVMEGIMKELDKDHGSSRMWWKPATISLDAGLIKIGDDEDAGIIAKYAVEHNARVEIYVEYITEVNATAYYHVCMDHEKSVKDKKGKGVAIPTYESGSDADMKLVVILMIEKVLGLDDGFEEELVEFAGEGTSRARKPDVHTSNGADDGNAYEDNNSDENDYVLEELDSASDSGGDGSVEVRSRYPKFSSTFLMLDAYLC</sequence>
<evidence type="ECO:0000313" key="2">
    <source>
        <dbReference type="EMBL" id="KEH36088.1"/>
    </source>
</evidence>
<dbReference type="EMBL" id="CM001219">
    <property type="protein sequence ID" value="KEH36088.1"/>
    <property type="molecule type" value="Genomic_DNA"/>
</dbReference>
<feature type="region of interest" description="Disordered" evidence="1">
    <location>
        <begin position="157"/>
        <end position="183"/>
    </location>
</feature>
<keyword evidence="4" id="KW-1185">Reference proteome</keyword>
<accession>A0A072V3Z0</accession>
<evidence type="ECO:0000256" key="1">
    <source>
        <dbReference type="SAM" id="MobiDB-lite"/>
    </source>
</evidence>
<dbReference type="Proteomes" id="UP000002051">
    <property type="component" value="Chromosome 3"/>
</dbReference>
<name>A0A072V3Z0_MEDTR</name>
<evidence type="ECO:0000313" key="3">
    <source>
        <dbReference type="EnsemblPlants" id="KEH36088"/>
    </source>
</evidence>
<reference evidence="3" key="3">
    <citation type="submission" date="2015-04" db="UniProtKB">
        <authorList>
            <consortium name="EnsemblPlants"/>
        </authorList>
    </citation>
    <scope>IDENTIFICATION</scope>
    <source>
        <strain evidence="3">cv. Jemalong A17</strain>
    </source>
</reference>
<evidence type="ECO:0000313" key="4">
    <source>
        <dbReference type="Proteomes" id="UP000002051"/>
    </source>
</evidence>
<dbReference type="AlphaFoldDB" id="A0A072V3Z0"/>
<reference evidence="2 4" key="2">
    <citation type="journal article" date="2014" name="BMC Genomics">
        <title>An improved genome release (version Mt4.0) for the model legume Medicago truncatula.</title>
        <authorList>
            <person name="Tang H."/>
            <person name="Krishnakumar V."/>
            <person name="Bidwell S."/>
            <person name="Rosen B."/>
            <person name="Chan A."/>
            <person name="Zhou S."/>
            <person name="Gentzbittel L."/>
            <person name="Childs K.L."/>
            <person name="Yandell M."/>
            <person name="Gundlach H."/>
            <person name="Mayer K.F."/>
            <person name="Schwartz D.C."/>
            <person name="Town C.D."/>
        </authorList>
    </citation>
    <scope>GENOME REANNOTATION</scope>
    <source>
        <strain evidence="2">A17</strain>
        <strain evidence="3 4">cv. Jemalong A17</strain>
    </source>
</reference>
<reference evidence="2 4" key="1">
    <citation type="journal article" date="2011" name="Nature">
        <title>The Medicago genome provides insight into the evolution of rhizobial symbioses.</title>
        <authorList>
            <person name="Young N.D."/>
            <person name="Debelle F."/>
            <person name="Oldroyd G.E."/>
            <person name="Geurts R."/>
            <person name="Cannon S.B."/>
            <person name="Udvardi M.K."/>
            <person name="Benedito V.A."/>
            <person name="Mayer K.F."/>
            <person name="Gouzy J."/>
            <person name="Schoof H."/>
            <person name="Van de Peer Y."/>
            <person name="Proost S."/>
            <person name="Cook D.R."/>
            <person name="Meyers B.C."/>
            <person name="Spannagl M."/>
            <person name="Cheung F."/>
            <person name="De Mita S."/>
            <person name="Krishnakumar V."/>
            <person name="Gundlach H."/>
            <person name="Zhou S."/>
            <person name="Mudge J."/>
            <person name="Bharti A.K."/>
            <person name="Murray J.D."/>
            <person name="Naoumkina M.A."/>
            <person name="Rosen B."/>
            <person name="Silverstein K.A."/>
            <person name="Tang H."/>
            <person name="Rombauts S."/>
            <person name="Zhao P.X."/>
            <person name="Zhou P."/>
            <person name="Barbe V."/>
            <person name="Bardou P."/>
            <person name="Bechner M."/>
            <person name="Bellec A."/>
            <person name="Berger A."/>
            <person name="Berges H."/>
            <person name="Bidwell S."/>
            <person name="Bisseling T."/>
            <person name="Choisne N."/>
            <person name="Couloux A."/>
            <person name="Denny R."/>
            <person name="Deshpande S."/>
            <person name="Dai X."/>
            <person name="Doyle J.J."/>
            <person name="Dudez A.M."/>
            <person name="Farmer A.D."/>
            <person name="Fouteau S."/>
            <person name="Franken C."/>
            <person name="Gibelin C."/>
            <person name="Gish J."/>
            <person name="Goldstein S."/>
            <person name="Gonzalez A.J."/>
            <person name="Green P.J."/>
            <person name="Hallab A."/>
            <person name="Hartog M."/>
            <person name="Hua A."/>
            <person name="Humphray S.J."/>
            <person name="Jeong D.H."/>
            <person name="Jing Y."/>
            <person name="Jocker A."/>
            <person name="Kenton S.M."/>
            <person name="Kim D.J."/>
            <person name="Klee K."/>
            <person name="Lai H."/>
            <person name="Lang C."/>
            <person name="Lin S."/>
            <person name="Macmil S.L."/>
            <person name="Magdelenat G."/>
            <person name="Matthews L."/>
            <person name="McCorrison J."/>
            <person name="Monaghan E.L."/>
            <person name="Mun J.H."/>
            <person name="Najar F.Z."/>
            <person name="Nicholson C."/>
            <person name="Noirot C."/>
            <person name="O'Bleness M."/>
            <person name="Paule C.R."/>
            <person name="Poulain J."/>
            <person name="Prion F."/>
            <person name="Qin B."/>
            <person name="Qu C."/>
            <person name="Retzel E.F."/>
            <person name="Riddle C."/>
            <person name="Sallet E."/>
            <person name="Samain S."/>
            <person name="Samson N."/>
            <person name="Sanders I."/>
            <person name="Saurat O."/>
            <person name="Scarpelli C."/>
            <person name="Schiex T."/>
            <person name="Segurens B."/>
            <person name="Severin A.J."/>
            <person name="Sherrier D.J."/>
            <person name="Shi R."/>
            <person name="Sims S."/>
            <person name="Singer S.R."/>
            <person name="Sinharoy S."/>
            <person name="Sterck L."/>
            <person name="Viollet A."/>
            <person name="Wang B.B."/>
            <person name="Wang K."/>
            <person name="Wang M."/>
            <person name="Wang X."/>
            <person name="Warfsmann J."/>
            <person name="Weissenbach J."/>
            <person name="White D.D."/>
            <person name="White J.D."/>
            <person name="Wiley G.B."/>
            <person name="Wincker P."/>
            <person name="Xing Y."/>
            <person name="Yang L."/>
            <person name="Yao Z."/>
            <person name="Ying F."/>
            <person name="Zhai J."/>
            <person name="Zhou L."/>
            <person name="Zuber A."/>
            <person name="Denarie J."/>
            <person name="Dixon R.A."/>
            <person name="May G.D."/>
            <person name="Schwartz D.C."/>
            <person name="Rogers J."/>
            <person name="Quetier F."/>
            <person name="Town C.D."/>
            <person name="Roe B.A."/>
        </authorList>
    </citation>
    <scope>NUCLEOTIDE SEQUENCE [LARGE SCALE GENOMIC DNA]</scope>
    <source>
        <strain evidence="2">A17</strain>
        <strain evidence="3 4">cv. Jemalong A17</strain>
    </source>
</reference>
<gene>
    <name evidence="2" type="ordered locus">MTR_3g110350</name>
</gene>
<proteinExistence type="predicted"/>